<feature type="compositionally biased region" description="Basic and acidic residues" evidence="1">
    <location>
        <begin position="95"/>
        <end position="105"/>
    </location>
</feature>
<evidence type="ECO:0000313" key="3">
    <source>
        <dbReference type="Proteomes" id="UP001327560"/>
    </source>
</evidence>
<reference evidence="2 3" key="1">
    <citation type="submission" date="2023-10" db="EMBL/GenBank/DDBJ databases">
        <title>Chromosome-scale genome assembly provides insights into flower coloration mechanisms of Canna indica.</title>
        <authorList>
            <person name="Li C."/>
        </authorList>
    </citation>
    <scope>NUCLEOTIDE SEQUENCE [LARGE SCALE GENOMIC DNA]</scope>
    <source>
        <tissue evidence="2">Flower</tissue>
    </source>
</reference>
<feature type="compositionally biased region" description="Gly residues" evidence="1">
    <location>
        <begin position="70"/>
        <end position="84"/>
    </location>
</feature>
<feature type="compositionally biased region" description="Basic and acidic residues" evidence="1">
    <location>
        <begin position="15"/>
        <end position="31"/>
    </location>
</feature>
<name>A0AAQ3QGZ1_9LILI</name>
<dbReference type="Proteomes" id="UP001327560">
    <property type="component" value="Chromosome 5"/>
</dbReference>
<feature type="region of interest" description="Disordered" evidence="1">
    <location>
        <begin position="1"/>
        <end position="105"/>
    </location>
</feature>
<dbReference type="AlphaFoldDB" id="A0AAQ3QGZ1"/>
<dbReference type="EMBL" id="CP136894">
    <property type="protein sequence ID" value="WOL07875.1"/>
    <property type="molecule type" value="Genomic_DNA"/>
</dbReference>
<organism evidence="2 3">
    <name type="scientific">Canna indica</name>
    <name type="common">Indian-shot</name>
    <dbReference type="NCBI Taxonomy" id="4628"/>
    <lineage>
        <taxon>Eukaryota</taxon>
        <taxon>Viridiplantae</taxon>
        <taxon>Streptophyta</taxon>
        <taxon>Embryophyta</taxon>
        <taxon>Tracheophyta</taxon>
        <taxon>Spermatophyta</taxon>
        <taxon>Magnoliopsida</taxon>
        <taxon>Liliopsida</taxon>
        <taxon>Zingiberales</taxon>
        <taxon>Cannaceae</taxon>
        <taxon>Canna</taxon>
    </lineage>
</organism>
<keyword evidence="3" id="KW-1185">Reference proteome</keyword>
<gene>
    <name evidence="2" type="ORF">Cni_G16624</name>
</gene>
<evidence type="ECO:0000313" key="2">
    <source>
        <dbReference type="EMBL" id="WOL07875.1"/>
    </source>
</evidence>
<accession>A0AAQ3QGZ1</accession>
<feature type="compositionally biased region" description="Gly residues" evidence="1">
    <location>
        <begin position="1"/>
        <end position="12"/>
    </location>
</feature>
<sequence>MLRGGEGGGDIVGGDAHREPRHLDGPHRATTEGEEGILRPSHGTKGAVRQRPVGFRQAAENGGDEDVGDSFGGAGTGKGEGGRGARWNGGPPSPVEDKLLPDMLG</sequence>
<protein>
    <submittedName>
        <fullName evidence="2">Uncharacterized protein</fullName>
    </submittedName>
</protein>
<proteinExistence type="predicted"/>
<evidence type="ECO:0000256" key="1">
    <source>
        <dbReference type="SAM" id="MobiDB-lite"/>
    </source>
</evidence>